<name>A0ABR0UJ25_REHGL</name>
<evidence type="ECO:0000313" key="2">
    <source>
        <dbReference type="Proteomes" id="UP001318860"/>
    </source>
</evidence>
<reference evidence="1 2" key="1">
    <citation type="journal article" date="2021" name="Comput. Struct. Biotechnol. J.">
        <title>De novo genome assembly of the potent medicinal plant Rehmannia glutinosa using nanopore technology.</title>
        <authorList>
            <person name="Ma L."/>
            <person name="Dong C."/>
            <person name="Song C."/>
            <person name="Wang X."/>
            <person name="Zheng X."/>
            <person name="Niu Y."/>
            <person name="Chen S."/>
            <person name="Feng W."/>
        </authorList>
    </citation>
    <scope>NUCLEOTIDE SEQUENCE [LARGE SCALE GENOMIC DNA]</scope>
    <source>
        <strain evidence="1">DH-2019</strain>
    </source>
</reference>
<sequence>MATGMRKKPKFAAKGVFFPGLNEFLNRKLAEDGFTGVEVRASSMGTEIIFLPSGGIIIRFNGNVPGENEKKWMSKDRAMLKQDNCCHIMR</sequence>
<dbReference type="InterPro" id="IPR015946">
    <property type="entry name" value="KH_dom-like_a/b"/>
</dbReference>
<keyword evidence="2" id="KW-1185">Reference proteome</keyword>
<dbReference type="Proteomes" id="UP001318860">
    <property type="component" value="Unassembled WGS sequence"/>
</dbReference>
<dbReference type="Gene3D" id="3.30.300.20">
    <property type="match status" value="1"/>
</dbReference>
<protein>
    <submittedName>
        <fullName evidence="1">Uncharacterized protein</fullName>
    </submittedName>
</protein>
<comment type="caution">
    <text evidence="1">The sequence shown here is derived from an EMBL/GenBank/DDBJ whole genome shotgun (WGS) entry which is preliminary data.</text>
</comment>
<organism evidence="1 2">
    <name type="scientific">Rehmannia glutinosa</name>
    <name type="common">Chinese foxglove</name>
    <dbReference type="NCBI Taxonomy" id="99300"/>
    <lineage>
        <taxon>Eukaryota</taxon>
        <taxon>Viridiplantae</taxon>
        <taxon>Streptophyta</taxon>
        <taxon>Embryophyta</taxon>
        <taxon>Tracheophyta</taxon>
        <taxon>Spermatophyta</taxon>
        <taxon>Magnoliopsida</taxon>
        <taxon>eudicotyledons</taxon>
        <taxon>Gunneridae</taxon>
        <taxon>Pentapetalae</taxon>
        <taxon>asterids</taxon>
        <taxon>lamiids</taxon>
        <taxon>Lamiales</taxon>
        <taxon>Orobanchaceae</taxon>
        <taxon>Rehmannieae</taxon>
        <taxon>Rehmannia</taxon>
    </lineage>
</organism>
<accession>A0ABR0UJ25</accession>
<dbReference type="EMBL" id="JABTTQ020002673">
    <property type="protein sequence ID" value="KAK6122618.1"/>
    <property type="molecule type" value="Genomic_DNA"/>
</dbReference>
<gene>
    <name evidence="1" type="ORF">DH2020_043642</name>
</gene>
<evidence type="ECO:0000313" key="1">
    <source>
        <dbReference type="EMBL" id="KAK6122618.1"/>
    </source>
</evidence>
<proteinExistence type="predicted"/>